<evidence type="ECO:0000313" key="9">
    <source>
        <dbReference type="EMBL" id="KAF3836440.1"/>
    </source>
</evidence>
<dbReference type="PROSITE" id="PS50835">
    <property type="entry name" value="IG_LIKE"/>
    <property type="match status" value="3"/>
</dbReference>
<dbReference type="OrthoDB" id="6370831at2759"/>
<evidence type="ECO:0000256" key="2">
    <source>
        <dbReference type="ARBA" id="ARBA00022475"/>
    </source>
</evidence>
<dbReference type="Proteomes" id="UP000518266">
    <property type="component" value="Unassembled WGS sequence"/>
</dbReference>
<feature type="domain" description="Ig-like" evidence="8">
    <location>
        <begin position="181"/>
        <end position="284"/>
    </location>
</feature>
<keyword evidence="3" id="KW-0732">Signal</keyword>
<gene>
    <name evidence="9" type="ORF">F7725_028998</name>
</gene>
<evidence type="ECO:0000256" key="3">
    <source>
        <dbReference type="ARBA" id="ARBA00022729"/>
    </source>
</evidence>
<keyword evidence="5" id="KW-0472">Membrane</keyword>
<comment type="subcellular location">
    <subcellularLocation>
        <location evidence="1">Cell membrane</location>
    </subcellularLocation>
</comment>
<feature type="non-terminal residue" evidence="9">
    <location>
        <position position="1"/>
    </location>
</feature>
<protein>
    <recommendedName>
        <fullName evidence="8">Ig-like domain-containing protein</fullName>
    </recommendedName>
</protein>
<name>A0A7J5XHK1_DISMA</name>
<evidence type="ECO:0000313" key="10">
    <source>
        <dbReference type="Proteomes" id="UP000518266"/>
    </source>
</evidence>
<keyword evidence="2" id="KW-1003">Cell membrane</keyword>
<sequence length="448" mass="49706">MNIPASVHQSASEIIQPGDSVTLNCTVHTGSCDGEHSVYWCKNSEDSPGLIYTRGGRNDQCERKPNTQTHTCVYNLPMESLNLSHAGTHCAVASCGHILFGNGTKLDFEGRVNYGQVRFKMNNKIKADRSVFGVYSLQMRSTLFFDIHHHPECFTGFLSVLLLGVNLKNRSRRQRDQTWSECLYYSQPESKSVQPGDSVTVSCSHTGQCSAEHTIVTWLKNSQHSAPQSIYFSGNGTCQKKESGKTTCVYSLLLRDLSSDDAAPYYCVVTSCGQTLVGDGTRIYIHSKIETIFLKVSKIIQPGDTVTLNCTVHTGSCDGEHSVYWFKNSEDSPGLIYTRGGRNDQCERKPNTQTHTCVYNLPMESLNLSHAGTHCAVASCGHILFGNGTKLDFEDEVDSLVYFLSIALTFTTILSDHNNGRGEKIYCAALGVNLKNRSRRQRDQTWSE</sequence>
<feature type="domain" description="Ig-like" evidence="8">
    <location>
        <begin position="287"/>
        <end position="369"/>
    </location>
</feature>
<dbReference type="GO" id="GO:0002376">
    <property type="term" value="P:immune system process"/>
    <property type="evidence" value="ECO:0007669"/>
    <property type="project" value="UniProtKB-KW"/>
</dbReference>
<comment type="caution">
    <text evidence="9">The sequence shown here is derived from an EMBL/GenBank/DDBJ whole genome shotgun (WGS) entry which is preliminary data.</text>
</comment>
<dbReference type="CDD" id="cd00099">
    <property type="entry name" value="IgV"/>
    <property type="match status" value="1"/>
</dbReference>
<organism evidence="9 10">
    <name type="scientific">Dissostichus mawsoni</name>
    <name type="common">Antarctic cod</name>
    <dbReference type="NCBI Taxonomy" id="36200"/>
    <lineage>
        <taxon>Eukaryota</taxon>
        <taxon>Metazoa</taxon>
        <taxon>Chordata</taxon>
        <taxon>Craniata</taxon>
        <taxon>Vertebrata</taxon>
        <taxon>Euteleostomi</taxon>
        <taxon>Actinopterygii</taxon>
        <taxon>Neopterygii</taxon>
        <taxon>Teleostei</taxon>
        <taxon>Neoteleostei</taxon>
        <taxon>Acanthomorphata</taxon>
        <taxon>Eupercaria</taxon>
        <taxon>Perciformes</taxon>
        <taxon>Notothenioidei</taxon>
        <taxon>Nototheniidae</taxon>
        <taxon>Dissostichus</taxon>
    </lineage>
</organism>
<evidence type="ECO:0000256" key="6">
    <source>
        <dbReference type="ARBA" id="ARBA00023157"/>
    </source>
</evidence>
<dbReference type="InterPro" id="IPR013106">
    <property type="entry name" value="Ig_V-set"/>
</dbReference>
<accession>A0A7J5XHK1</accession>
<dbReference type="InterPro" id="IPR013783">
    <property type="entry name" value="Ig-like_fold"/>
</dbReference>
<keyword evidence="7" id="KW-0325">Glycoprotein</keyword>
<dbReference type="GO" id="GO:0005886">
    <property type="term" value="C:plasma membrane"/>
    <property type="evidence" value="ECO:0007669"/>
    <property type="project" value="UniProtKB-SubCell"/>
</dbReference>
<dbReference type="PANTHER" id="PTHR19433">
    <property type="entry name" value="T-CELL RECEPTOR ALPHA CHAIN V REGION-RELATED"/>
    <property type="match status" value="1"/>
</dbReference>
<dbReference type="PANTHER" id="PTHR19433:SF133">
    <property type="entry name" value="IMMUNE-TYPE RECEPTOR 5 PRECURSOR-RELATED"/>
    <property type="match status" value="1"/>
</dbReference>
<dbReference type="InterPro" id="IPR007110">
    <property type="entry name" value="Ig-like_dom"/>
</dbReference>
<dbReference type="SMART" id="SM00409">
    <property type="entry name" value="IG"/>
    <property type="match status" value="3"/>
</dbReference>
<evidence type="ECO:0000256" key="5">
    <source>
        <dbReference type="ARBA" id="ARBA00023136"/>
    </source>
</evidence>
<dbReference type="InterPro" id="IPR003599">
    <property type="entry name" value="Ig_sub"/>
</dbReference>
<feature type="domain" description="Ig-like" evidence="8">
    <location>
        <begin position="4"/>
        <end position="84"/>
    </location>
</feature>
<reference evidence="9 10" key="1">
    <citation type="submission" date="2020-03" db="EMBL/GenBank/DDBJ databases">
        <title>Dissostichus mawsoni Genome sequencing and assembly.</title>
        <authorList>
            <person name="Park H."/>
        </authorList>
    </citation>
    <scope>NUCLEOTIDE SEQUENCE [LARGE SCALE GENOMIC DNA]</scope>
    <source>
        <strain evidence="9">DM0001</strain>
        <tissue evidence="9">Muscle</tissue>
    </source>
</reference>
<evidence type="ECO:0000256" key="7">
    <source>
        <dbReference type="ARBA" id="ARBA00023180"/>
    </source>
</evidence>
<keyword evidence="6" id="KW-1015">Disulfide bond</keyword>
<dbReference type="SUPFAM" id="SSF48726">
    <property type="entry name" value="Immunoglobulin"/>
    <property type="match status" value="3"/>
</dbReference>
<proteinExistence type="predicted"/>
<dbReference type="InterPro" id="IPR036179">
    <property type="entry name" value="Ig-like_dom_sf"/>
</dbReference>
<evidence type="ECO:0000256" key="1">
    <source>
        <dbReference type="ARBA" id="ARBA00004236"/>
    </source>
</evidence>
<dbReference type="Gene3D" id="2.60.40.10">
    <property type="entry name" value="Immunoglobulins"/>
    <property type="match status" value="3"/>
</dbReference>
<keyword evidence="10" id="KW-1185">Reference proteome</keyword>
<dbReference type="GO" id="GO:0009617">
    <property type="term" value="P:response to bacterium"/>
    <property type="evidence" value="ECO:0007669"/>
    <property type="project" value="TreeGrafter"/>
</dbReference>
<dbReference type="EMBL" id="JAAKFY010000024">
    <property type="protein sequence ID" value="KAF3836440.1"/>
    <property type="molecule type" value="Genomic_DNA"/>
</dbReference>
<dbReference type="AlphaFoldDB" id="A0A7J5XHK1"/>
<dbReference type="InterPro" id="IPR052051">
    <property type="entry name" value="TCR_complex_component"/>
</dbReference>
<dbReference type="Pfam" id="PF07686">
    <property type="entry name" value="V-set"/>
    <property type="match status" value="1"/>
</dbReference>
<evidence type="ECO:0000256" key="4">
    <source>
        <dbReference type="ARBA" id="ARBA00022859"/>
    </source>
</evidence>
<keyword evidence="4" id="KW-0391">Immunity</keyword>
<evidence type="ECO:0000259" key="8">
    <source>
        <dbReference type="PROSITE" id="PS50835"/>
    </source>
</evidence>